<sequence length="396" mass="42149">MRPRDPHEAHRVATPLELFFDLVFVVAVAGAAAQWHHGLAGGHLGDLVNFVMVFFAIWWAWMNYTWFASSYDCDDVPYRLLTFTIMAGSLMLAAGIPDLFDTGQSALVVSGYAVMRFAMVAMWLRAAASDPRGRRTALTYAAGIAVVQVLWIARLLLEGHTQLLASFFLLVVLELMVPVVAERRGITPFHPHHIAERYALLTLIVLGEVILASVQAVQGALGQGAEKGLLPLVVGGLLIVFSMWWLYFKREHAGLFEGGIRSTFLTGYGHYLVFASVAATGAALGAAIDAVQGEAQGSARAIGIALAGAVAVFVWCVTLMHSMAGAPRAQTRFGAATGALAVLVAVAGPPVGLTVLTAGLLLAGAVAHHVWGARSGVDRPAPEGAHPTWRSAHSTW</sequence>
<dbReference type="InterPro" id="IPR010640">
    <property type="entry name" value="Low_temperature_requirement_A"/>
</dbReference>
<evidence type="ECO:0000313" key="4">
    <source>
        <dbReference type="Proteomes" id="UP001500013"/>
    </source>
</evidence>
<evidence type="ECO:0000313" key="3">
    <source>
        <dbReference type="EMBL" id="GAA1986390.1"/>
    </source>
</evidence>
<evidence type="ECO:0000256" key="2">
    <source>
        <dbReference type="SAM" id="Phobius"/>
    </source>
</evidence>
<feature type="transmembrane region" description="Helical" evidence="2">
    <location>
        <begin position="80"/>
        <end position="100"/>
    </location>
</feature>
<feature type="transmembrane region" description="Helical" evidence="2">
    <location>
        <begin position="198"/>
        <end position="217"/>
    </location>
</feature>
<organism evidence="3 4">
    <name type="scientific">Terrabacter lapilli</name>
    <dbReference type="NCBI Taxonomy" id="436231"/>
    <lineage>
        <taxon>Bacteria</taxon>
        <taxon>Bacillati</taxon>
        <taxon>Actinomycetota</taxon>
        <taxon>Actinomycetes</taxon>
        <taxon>Micrococcales</taxon>
        <taxon>Intrasporangiaceae</taxon>
        <taxon>Terrabacter</taxon>
    </lineage>
</organism>
<reference evidence="3 4" key="1">
    <citation type="journal article" date="2019" name="Int. J. Syst. Evol. Microbiol.">
        <title>The Global Catalogue of Microorganisms (GCM) 10K type strain sequencing project: providing services to taxonomists for standard genome sequencing and annotation.</title>
        <authorList>
            <consortium name="The Broad Institute Genomics Platform"/>
            <consortium name="The Broad Institute Genome Sequencing Center for Infectious Disease"/>
            <person name="Wu L."/>
            <person name="Ma J."/>
        </authorList>
    </citation>
    <scope>NUCLEOTIDE SEQUENCE [LARGE SCALE GENOMIC DNA]</scope>
    <source>
        <strain evidence="3 4">JCM 15628</strain>
    </source>
</reference>
<keyword evidence="2" id="KW-0472">Membrane</keyword>
<dbReference type="Proteomes" id="UP001500013">
    <property type="component" value="Unassembled WGS sequence"/>
</dbReference>
<feature type="transmembrane region" description="Helical" evidence="2">
    <location>
        <begin position="268"/>
        <end position="288"/>
    </location>
</feature>
<feature type="transmembrane region" description="Helical" evidence="2">
    <location>
        <begin position="333"/>
        <end position="366"/>
    </location>
</feature>
<feature type="transmembrane region" description="Helical" evidence="2">
    <location>
        <begin position="106"/>
        <end position="125"/>
    </location>
</feature>
<protein>
    <submittedName>
        <fullName evidence="3">Low temperature requirement protein A</fullName>
    </submittedName>
</protein>
<feature type="transmembrane region" description="Helical" evidence="2">
    <location>
        <begin position="300"/>
        <end position="321"/>
    </location>
</feature>
<feature type="region of interest" description="Disordered" evidence="1">
    <location>
        <begin position="376"/>
        <end position="396"/>
    </location>
</feature>
<dbReference type="PANTHER" id="PTHR36840:SF1">
    <property type="entry name" value="BLL5714 PROTEIN"/>
    <property type="match status" value="1"/>
</dbReference>
<feature type="transmembrane region" description="Helical" evidence="2">
    <location>
        <begin position="163"/>
        <end position="186"/>
    </location>
</feature>
<dbReference type="Pfam" id="PF06772">
    <property type="entry name" value="LtrA"/>
    <property type="match status" value="1"/>
</dbReference>
<keyword evidence="4" id="KW-1185">Reference proteome</keyword>
<gene>
    <name evidence="3" type="ORF">GCM10009817_29920</name>
</gene>
<dbReference type="PANTHER" id="PTHR36840">
    <property type="entry name" value="BLL5714 PROTEIN"/>
    <property type="match status" value="1"/>
</dbReference>
<feature type="transmembrane region" description="Helical" evidence="2">
    <location>
        <begin position="229"/>
        <end position="248"/>
    </location>
</feature>
<feature type="transmembrane region" description="Helical" evidence="2">
    <location>
        <begin position="12"/>
        <end position="35"/>
    </location>
</feature>
<accession>A0ABN2SHW9</accession>
<dbReference type="EMBL" id="BAAAPU010000008">
    <property type="protein sequence ID" value="GAA1986390.1"/>
    <property type="molecule type" value="Genomic_DNA"/>
</dbReference>
<feature type="transmembrane region" description="Helical" evidence="2">
    <location>
        <begin position="47"/>
        <end position="68"/>
    </location>
</feature>
<feature type="transmembrane region" description="Helical" evidence="2">
    <location>
        <begin position="137"/>
        <end position="157"/>
    </location>
</feature>
<keyword evidence="2" id="KW-1133">Transmembrane helix</keyword>
<comment type="caution">
    <text evidence="3">The sequence shown here is derived from an EMBL/GenBank/DDBJ whole genome shotgun (WGS) entry which is preliminary data.</text>
</comment>
<keyword evidence="2" id="KW-0812">Transmembrane</keyword>
<name>A0ABN2SHW9_9MICO</name>
<evidence type="ECO:0000256" key="1">
    <source>
        <dbReference type="SAM" id="MobiDB-lite"/>
    </source>
</evidence>
<proteinExistence type="predicted"/>